<dbReference type="STRING" id="39947.A0A0P0X895"/>
<name>A0A0P0X895_ORYSJ</name>
<dbReference type="PANTHER" id="PTHR10366:SF696">
    <property type="entry name" value="OS07G0601900 PROTEIN"/>
    <property type="match status" value="1"/>
</dbReference>
<dbReference type="eggNOG" id="KOG1502">
    <property type="taxonomic scope" value="Eukaryota"/>
</dbReference>
<evidence type="ECO:0000313" key="2">
    <source>
        <dbReference type="EMBL" id="BAT02527.1"/>
    </source>
</evidence>
<organism evidence="2 3">
    <name type="scientific">Oryza sativa subsp. japonica</name>
    <name type="common">Rice</name>
    <dbReference type="NCBI Taxonomy" id="39947"/>
    <lineage>
        <taxon>Eukaryota</taxon>
        <taxon>Viridiplantae</taxon>
        <taxon>Streptophyta</taxon>
        <taxon>Embryophyta</taxon>
        <taxon>Tracheophyta</taxon>
        <taxon>Spermatophyta</taxon>
        <taxon>Magnoliopsida</taxon>
        <taxon>Liliopsida</taxon>
        <taxon>Poales</taxon>
        <taxon>Poaceae</taxon>
        <taxon>BOP clade</taxon>
        <taxon>Oryzoideae</taxon>
        <taxon>Oryzeae</taxon>
        <taxon>Oryzinae</taxon>
        <taxon>Oryza</taxon>
        <taxon>Oryza sativa</taxon>
    </lineage>
</organism>
<dbReference type="Gramene" id="Os07t0602050-00">
    <property type="protein sequence ID" value="Os07t0602050-00"/>
    <property type="gene ID" value="Os07g0602050"/>
</dbReference>
<dbReference type="OMA" id="HYLESKP"/>
<evidence type="ECO:0000256" key="1">
    <source>
        <dbReference type="ARBA" id="ARBA00023002"/>
    </source>
</evidence>
<dbReference type="PANTHER" id="PTHR10366">
    <property type="entry name" value="NAD DEPENDENT EPIMERASE/DEHYDRATASE"/>
    <property type="match status" value="1"/>
</dbReference>
<dbReference type="InterPro" id="IPR036291">
    <property type="entry name" value="NAD(P)-bd_dom_sf"/>
</dbReference>
<keyword evidence="1" id="KW-0560">Oxidoreductase</keyword>
<dbReference type="InterPro" id="IPR050425">
    <property type="entry name" value="NAD(P)_dehydrat-like"/>
</dbReference>
<dbReference type="GO" id="GO:0016616">
    <property type="term" value="F:oxidoreductase activity, acting on the CH-OH group of donors, NAD or NADP as acceptor"/>
    <property type="evidence" value="ECO:0000318"/>
    <property type="project" value="GO_Central"/>
</dbReference>
<dbReference type="Proteomes" id="UP000059680">
    <property type="component" value="Chromosome 7"/>
</dbReference>
<keyword evidence="3" id="KW-1185">Reference proteome</keyword>
<sequence>MDGGDEKKTNLLMRMPGAEERLVLFEADMYDAATFEPAIAGCDFVFLIATPIHHDPRSTKGYYRSLSVSNSPSPCANPGHYIALVTLRVAEEMRPPPPPPPARAEQHGTGTVRVTRVKLLKPRDALLLGQAYRLITVDEVTRALHAKEKSRRAAAQHYLESKPAGAAGYKNTTEAAVDATRIILQQCERSKTVKRIIHTASVTAASPLREDGGGGGYKDFINDCCWTPLNFSHRYSNALLDFKKASLGSVPLVHVDDVCEAHIFCMEQPSIAGRFLFAAGYPNMQDYVDHFAAKYPEIEMKLKEVVGEGVRVKVDTNKLVDLGFKYKYEVDETLDHSVEYTKRMGLL</sequence>
<dbReference type="InParanoid" id="A0A0P0X895"/>
<reference evidence="3" key="1">
    <citation type="journal article" date="2005" name="Nature">
        <title>The map-based sequence of the rice genome.</title>
        <authorList>
            <consortium name="International rice genome sequencing project (IRGSP)"/>
            <person name="Matsumoto T."/>
            <person name="Wu J."/>
            <person name="Kanamori H."/>
            <person name="Katayose Y."/>
            <person name="Fujisawa M."/>
            <person name="Namiki N."/>
            <person name="Mizuno H."/>
            <person name="Yamamoto K."/>
            <person name="Antonio B.A."/>
            <person name="Baba T."/>
            <person name="Sakata K."/>
            <person name="Nagamura Y."/>
            <person name="Aoki H."/>
            <person name="Arikawa K."/>
            <person name="Arita K."/>
            <person name="Bito T."/>
            <person name="Chiden Y."/>
            <person name="Fujitsuka N."/>
            <person name="Fukunaka R."/>
            <person name="Hamada M."/>
            <person name="Harada C."/>
            <person name="Hayashi A."/>
            <person name="Hijishita S."/>
            <person name="Honda M."/>
            <person name="Hosokawa S."/>
            <person name="Ichikawa Y."/>
            <person name="Idonuma A."/>
            <person name="Iijima M."/>
            <person name="Ikeda M."/>
            <person name="Ikeno M."/>
            <person name="Ito K."/>
            <person name="Ito S."/>
            <person name="Ito T."/>
            <person name="Ito Y."/>
            <person name="Ito Y."/>
            <person name="Iwabuchi A."/>
            <person name="Kamiya K."/>
            <person name="Karasawa W."/>
            <person name="Kurita K."/>
            <person name="Katagiri S."/>
            <person name="Kikuta A."/>
            <person name="Kobayashi H."/>
            <person name="Kobayashi N."/>
            <person name="Machita K."/>
            <person name="Maehara T."/>
            <person name="Masukawa M."/>
            <person name="Mizubayashi T."/>
            <person name="Mukai Y."/>
            <person name="Nagasaki H."/>
            <person name="Nagata Y."/>
            <person name="Naito S."/>
            <person name="Nakashima M."/>
            <person name="Nakama Y."/>
            <person name="Nakamichi Y."/>
            <person name="Nakamura M."/>
            <person name="Meguro A."/>
            <person name="Negishi M."/>
            <person name="Ohta I."/>
            <person name="Ohta T."/>
            <person name="Okamoto M."/>
            <person name="Ono N."/>
            <person name="Saji S."/>
            <person name="Sakaguchi M."/>
            <person name="Sakai K."/>
            <person name="Shibata M."/>
            <person name="Shimokawa T."/>
            <person name="Song J."/>
            <person name="Takazaki Y."/>
            <person name="Terasawa K."/>
            <person name="Tsugane M."/>
            <person name="Tsuji K."/>
            <person name="Ueda S."/>
            <person name="Waki K."/>
            <person name="Yamagata H."/>
            <person name="Yamamoto M."/>
            <person name="Yamamoto S."/>
            <person name="Yamane H."/>
            <person name="Yoshiki S."/>
            <person name="Yoshihara R."/>
            <person name="Yukawa K."/>
            <person name="Zhong H."/>
            <person name="Yano M."/>
            <person name="Yuan Q."/>
            <person name="Ouyang S."/>
            <person name="Liu J."/>
            <person name="Jones K.M."/>
            <person name="Gansberger K."/>
            <person name="Moffat K."/>
            <person name="Hill J."/>
            <person name="Bera J."/>
            <person name="Fadrosh D."/>
            <person name="Jin S."/>
            <person name="Johri S."/>
            <person name="Kim M."/>
            <person name="Overton L."/>
            <person name="Reardon M."/>
            <person name="Tsitrin T."/>
            <person name="Vuong H."/>
            <person name="Weaver B."/>
            <person name="Ciecko A."/>
            <person name="Tallon L."/>
            <person name="Jackson J."/>
            <person name="Pai G."/>
            <person name="Aken S.V."/>
            <person name="Utterback T."/>
            <person name="Reidmuller S."/>
            <person name="Feldblyum T."/>
            <person name="Hsiao J."/>
            <person name="Zismann V."/>
            <person name="Iobst S."/>
            <person name="de Vazeille A.R."/>
            <person name="Buell C.R."/>
            <person name="Ying K."/>
            <person name="Li Y."/>
            <person name="Lu T."/>
            <person name="Huang Y."/>
            <person name="Zhao Q."/>
            <person name="Feng Q."/>
            <person name="Zhang L."/>
            <person name="Zhu J."/>
            <person name="Weng Q."/>
            <person name="Mu J."/>
            <person name="Lu Y."/>
            <person name="Fan D."/>
            <person name="Liu Y."/>
            <person name="Guan J."/>
            <person name="Zhang Y."/>
            <person name="Yu S."/>
            <person name="Liu X."/>
            <person name="Zhang Y."/>
            <person name="Hong G."/>
            <person name="Han B."/>
            <person name="Choisne N."/>
            <person name="Demange N."/>
            <person name="Orjeda G."/>
            <person name="Samain S."/>
            <person name="Cattolico L."/>
            <person name="Pelletier E."/>
            <person name="Couloux A."/>
            <person name="Segurens B."/>
            <person name="Wincker P."/>
            <person name="D'Hont A."/>
            <person name="Scarpelli C."/>
            <person name="Weissenbach J."/>
            <person name="Salanoubat M."/>
            <person name="Quetier F."/>
            <person name="Yu Y."/>
            <person name="Kim H.R."/>
            <person name="Rambo T."/>
            <person name="Currie J."/>
            <person name="Collura K."/>
            <person name="Luo M."/>
            <person name="Yang T."/>
            <person name="Ammiraju J.S.S."/>
            <person name="Engler F."/>
            <person name="Soderlund C."/>
            <person name="Wing R.A."/>
            <person name="Palmer L.E."/>
            <person name="de la Bastide M."/>
            <person name="Spiegel L."/>
            <person name="Nascimento L."/>
            <person name="Zutavern T."/>
            <person name="O'Shaughnessy A."/>
            <person name="Dike S."/>
            <person name="Dedhia N."/>
            <person name="Preston R."/>
            <person name="Balija V."/>
            <person name="McCombie W.R."/>
            <person name="Chow T."/>
            <person name="Chen H."/>
            <person name="Chung M."/>
            <person name="Chen C."/>
            <person name="Shaw J."/>
            <person name="Wu H."/>
            <person name="Hsiao K."/>
            <person name="Chao Y."/>
            <person name="Chu M."/>
            <person name="Cheng C."/>
            <person name="Hour A."/>
            <person name="Lee P."/>
            <person name="Lin S."/>
            <person name="Lin Y."/>
            <person name="Liou J."/>
            <person name="Liu S."/>
            <person name="Hsing Y."/>
            <person name="Raghuvanshi S."/>
            <person name="Mohanty A."/>
            <person name="Bharti A.K."/>
            <person name="Gaur A."/>
            <person name="Gupta V."/>
            <person name="Kumar D."/>
            <person name="Ravi V."/>
            <person name="Vij S."/>
            <person name="Kapur A."/>
            <person name="Khurana P."/>
            <person name="Khurana P."/>
            <person name="Khurana J.P."/>
            <person name="Tyagi A.K."/>
            <person name="Gaikwad K."/>
            <person name="Singh A."/>
            <person name="Dalal V."/>
            <person name="Srivastava S."/>
            <person name="Dixit A."/>
            <person name="Pal A.K."/>
            <person name="Ghazi I.A."/>
            <person name="Yadav M."/>
            <person name="Pandit A."/>
            <person name="Bhargava A."/>
            <person name="Sureshbabu K."/>
            <person name="Batra K."/>
            <person name="Sharma T.R."/>
            <person name="Mohapatra T."/>
            <person name="Singh N.K."/>
            <person name="Messing J."/>
            <person name="Nelson A.B."/>
            <person name="Fuks G."/>
            <person name="Kavchok S."/>
            <person name="Keizer G."/>
            <person name="Linton E."/>
            <person name="Llaca V."/>
            <person name="Song R."/>
            <person name="Tanyolac B."/>
            <person name="Young S."/>
            <person name="Ho-Il K."/>
            <person name="Hahn J.H."/>
            <person name="Sangsakoo G."/>
            <person name="Vanavichit A."/>
            <person name="de Mattos Luiz.A.T."/>
            <person name="Zimmer P.D."/>
            <person name="Malone G."/>
            <person name="Dellagostin O."/>
            <person name="de Oliveira A.C."/>
            <person name="Bevan M."/>
            <person name="Bancroft I."/>
            <person name="Minx P."/>
            <person name="Cordum H."/>
            <person name="Wilson R."/>
            <person name="Cheng Z."/>
            <person name="Jin W."/>
            <person name="Jiang J."/>
            <person name="Leong S.A."/>
            <person name="Iwama H."/>
            <person name="Gojobori T."/>
            <person name="Itoh T."/>
            <person name="Niimura Y."/>
            <person name="Fujii Y."/>
            <person name="Habara T."/>
            <person name="Sakai H."/>
            <person name="Sato Y."/>
            <person name="Wilson G."/>
            <person name="Kumar K."/>
            <person name="McCouch S."/>
            <person name="Juretic N."/>
            <person name="Hoen D."/>
            <person name="Wright S."/>
            <person name="Bruskiewich R."/>
            <person name="Bureau T."/>
            <person name="Miyao A."/>
            <person name="Hirochika H."/>
            <person name="Nishikawa T."/>
            <person name="Kadowaki K."/>
            <person name="Sugiura M."/>
            <person name="Burr B."/>
            <person name="Sasaki T."/>
        </authorList>
    </citation>
    <scope>NUCLEOTIDE SEQUENCE [LARGE SCALE GENOMIC DNA]</scope>
    <source>
        <strain evidence="3">cv. Nipponbare</strain>
    </source>
</reference>
<dbReference type="SUPFAM" id="SSF51735">
    <property type="entry name" value="NAD(P)-binding Rossmann-fold domains"/>
    <property type="match status" value="1"/>
</dbReference>
<accession>A0A0P0X895</accession>
<reference evidence="2 3" key="3">
    <citation type="journal article" date="2013" name="Rice">
        <title>Improvement of the Oryza sativa Nipponbare reference genome using next generation sequence and optical map data.</title>
        <authorList>
            <person name="Kawahara Y."/>
            <person name="de la Bastide M."/>
            <person name="Hamilton J.P."/>
            <person name="Kanamori H."/>
            <person name="McCombie W.R."/>
            <person name="Ouyang S."/>
            <person name="Schwartz D.C."/>
            <person name="Tanaka T."/>
            <person name="Wu J."/>
            <person name="Zhou S."/>
            <person name="Childs K.L."/>
            <person name="Davidson R.M."/>
            <person name="Lin H."/>
            <person name="Quesada-Ocampo L."/>
            <person name="Vaillancourt B."/>
            <person name="Sakai H."/>
            <person name="Lee S.S."/>
            <person name="Kim J."/>
            <person name="Numa H."/>
            <person name="Itoh T."/>
            <person name="Buell C.R."/>
            <person name="Matsumoto T."/>
        </authorList>
    </citation>
    <scope>NUCLEOTIDE SEQUENCE [LARGE SCALE GENOMIC DNA]</scope>
    <source>
        <strain evidence="3">cv. Nipponbare</strain>
    </source>
</reference>
<dbReference type="EMBL" id="AP014963">
    <property type="protein sequence ID" value="BAT02527.1"/>
    <property type="molecule type" value="Genomic_DNA"/>
</dbReference>
<protein>
    <submittedName>
        <fullName evidence="2">Os07g0602050 protein</fullName>
    </submittedName>
</protein>
<gene>
    <name evidence="2" type="ordered locus">Os07g0602050</name>
    <name evidence="2" type="ORF">OSNPB_070602050</name>
</gene>
<dbReference type="AlphaFoldDB" id="A0A0P0X895"/>
<dbReference type="Gene3D" id="3.40.50.720">
    <property type="entry name" value="NAD(P)-binding Rossmann-like Domain"/>
    <property type="match status" value="3"/>
</dbReference>
<proteinExistence type="predicted"/>
<reference evidence="2 3" key="2">
    <citation type="journal article" date="2013" name="Plant Cell Physiol.">
        <title>Rice Annotation Project Database (RAP-DB): an integrative and interactive database for rice genomics.</title>
        <authorList>
            <person name="Sakai H."/>
            <person name="Lee S.S."/>
            <person name="Tanaka T."/>
            <person name="Numa H."/>
            <person name="Kim J."/>
            <person name="Kawahara Y."/>
            <person name="Wakimoto H."/>
            <person name="Yang C.C."/>
            <person name="Iwamoto M."/>
            <person name="Abe T."/>
            <person name="Yamada Y."/>
            <person name="Muto A."/>
            <person name="Inokuchi H."/>
            <person name="Ikemura T."/>
            <person name="Matsumoto T."/>
            <person name="Sasaki T."/>
            <person name="Itoh T."/>
        </authorList>
    </citation>
    <scope>NUCLEOTIDE SEQUENCE [LARGE SCALE GENOMIC DNA]</scope>
    <source>
        <strain evidence="3">cv. Nipponbare</strain>
    </source>
</reference>
<evidence type="ECO:0000313" key="3">
    <source>
        <dbReference type="Proteomes" id="UP000059680"/>
    </source>
</evidence>
<dbReference type="PaxDb" id="39947-A0A0P0X895"/>